<evidence type="ECO:0000313" key="4">
    <source>
        <dbReference type="Proteomes" id="UP000602510"/>
    </source>
</evidence>
<feature type="transmembrane region" description="Helical" evidence="1">
    <location>
        <begin position="101"/>
        <end position="127"/>
    </location>
</feature>
<dbReference type="EMBL" id="JAACNO010002976">
    <property type="protein sequence ID" value="KAF4129206.1"/>
    <property type="molecule type" value="Genomic_DNA"/>
</dbReference>
<keyword evidence="1" id="KW-1133">Transmembrane helix</keyword>
<dbReference type="EMBL" id="WSZM01000279">
    <property type="protein sequence ID" value="KAF4036151.1"/>
    <property type="molecule type" value="Genomic_DNA"/>
</dbReference>
<evidence type="ECO:0000313" key="3">
    <source>
        <dbReference type="EMBL" id="KAF4129206.1"/>
    </source>
</evidence>
<comment type="caution">
    <text evidence="2">The sequence shown here is derived from an EMBL/GenBank/DDBJ whole genome shotgun (WGS) entry which is preliminary data.</text>
</comment>
<keyword evidence="1" id="KW-0812">Transmembrane</keyword>
<evidence type="ECO:0008006" key="5">
    <source>
        <dbReference type="Google" id="ProtNLM"/>
    </source>
</evidence>
<keyword evidence="4" id="KW-1185">Reference proteome</keyword>
<feature type="transmembrane region" description="Helical" evidence="1">
    <location>
        <begin position="59"/>
        <end position="80"/>
    </location>
</feature>
<accession>A0A833S838</accession>
<keyword evidence="1" id="KW-0472">Membrane</keyword>
<dbReference type="Proteomes" id="UP000704712">
    <property type="component" value="Unassembled WGS sequence"/>
</dbReference>
<organism evidence="2 4">
    <name type="scientific">Phytophthora infestans</name>
    <name type="common">Potato late blight agent</name>
    <name type="synonym">Botrytis infestans</name>
    <dbReference type="NCBI Taxonomy" id="4787"/>
    <lineage>
        <taxon>Eukaryota</taxon>
        <taxon>Sar</taxon>
        <taxon>Stramenopiles</taxon>
        <taxon>Oomycota</taxon>
        <taxon>Peronosporomycetes</taxon>
        <taxon>Peronosporales</taxon>
        <taxon>Peronosporaceae</taxon>
        <taxon>Phytophthora</taxon>
    </lineage>
</organism>
<gene>
    <name evidence="2" type="ORF">GN244_ATG11792</name>
    <name evidence="3" type="ORF">GN958_ATG21470</name>
</gene>
<protein>
    <recommendedName>
        <fullName evidence="5">Transmembrane protein</fullName>
    </recommendedName>
</protein>
<dbReference type="Proteomes" id="UP000602510">
    <property type="component" value="Unassembled WGS sequence"/>
</dbReference>
<reference evidence="2" key="1">
    <citation type="submission" date="2020-04" db="EMBL/GenBank/DDBJ databases">
        <title>Hybrid Assembly of Korean Phytophthora infestans isolates.</title>
        <authorList>
            <person name="Prokchorchik M."/>
            <person name="Lee Y."/>
            <person name="Seo J."/>
            <person name="Cho J.-H."/>
            <person name="Park Y.-E."/>
            <person name="Jang D.-C."/>
            <person name="Im J.-S."/>
            <person name="Choi J.-G."/>
            <person name="Park H.-J."/>
            <person name="Lee G.-B."/>
            <person name="Lee Y.-G."/>
            <person name="Hong S.-Y."/>
            <person name="Cho K."/>
            <person name="Sohn K.H."/>
        </authorList>
    </citation>
    <scope>NUCLEOTIDE SEQUENCE</scope>
    <source>
        <strain evidence="2">KR_1_A1</strain>
        <strain evidence="3">KR_2_A2</strain>
    </source>
</reference>
<evidence type="ECO:0000313" key="2">
    <source>
        <dbReference type="EMBL" id="KAF4036151.1"/>
    </source>
</evidence>
<name>A0A833S838_PHYIN</name>
<proteinExistence type="predicted"/>
<dbReference type="AlphaFoldDB" id="A0A833S838"/>
<evidence type="ECO:0000256" key="1">
    <source>
        <dbReference type="SAM" id="Phobius"/>
    </source>
</evidence>
<sequence>MYLTVNKVETGLLLTDDIRTAVSPSVSGCSAFGGFGLCQWYHATDLENRELYHDMSLKYLMTAVPQLLAALLLLYYACTFSRASSAFIHRMLVNSCLHQGVASLMMASLLFSAFHVSLSVCCSFPAFCPVDPTASQLSRIVACPESVAHLTHYNLYPRLIHCCATFTMSLALCSIEPAHIAKDLNSRVRRAKFSTFSRRETEHEASAFVVL</sequence>